<dbReference type="EMBL" id="JAUOZS010000001">
    <property type="protein sequence ID" value="MDT8903390.1"/>
    <property type="molecule type" value="Genomic_DNA"/>
</dbReference>
<dbReference type="InterPro" id="IPR036515">
    <property type="entry name" value="Transposase_17_sf"/>
</dbReference>
<keyword evidence="3" id="KW-1185">Reference proteome</keyword>
<dbReference type="Pfam" id="PF01797">
    <property type="entry name" value="Y1_Tnp"/>
    <property type="match status" value="1"/>
</dbReference>
<proteinExistence type="predicted"/>
<dbReference type="SUPFAM" id="SSF143422">
    <property type="entry name" value="Transposase IS200-like"/>
    <property type="match status" value="1"/>
</dbReference>
<name>A0ABU3P2X1_9FIRM</name>
<evidence type="ECO:0000313" key="2">
    <source>
        <dbReference type="EMBL" id="MDT8903390.1"/>
    </source>
</evidence>
<dbReference type="PANTHER" id="PTHR34322:SF2">
    <property type="entry name" value="TRANSPOSASE IS200-LIKE DOMAIN-CONTAINING PROTEIN"/>
    <property type="match status" value="1"/>
</dbReference>
<feature type="domain" description="Transposase IS200-like" evidence="1">
    <location>
        <begin position="9"/>
        <end position="123"/>
    </location>
</feature>
<accession>A0ABU3P2X1</accession>
<evidence type="ECO:0000259" key="1">
    <source>
        <dbReference type="SMART" id="SM01321"/>
    </source>
</evidence>
<protein>
    <submittedName>
        <fullName evidence="2">Transposase</fullName>
    </submittedName>
</protein>
<dbReference type="Gene3D" id="3.30.70.1290">
    <property type="entry name" value="Transposase IS200-like"/>
    <property type="match status" value="1"/>
</dbReference>
<dbReference type="InterPro" id="IPR002686">
    <property type="entry name" value="Transposase_17"/>
</dbReference>
<dbReference type="Proteomes" id="UP001254848">
    <property type="component" value="Unassembled WGS sequence"/>
</dbReference>
<sequence>MPRQARKKSESGVYHIMLRGINRQVLFEEEEDKAKFLDTIKQYKTKKEYKILGYCLMDNHAHILIKEGNEPIANTMKRIGVSYVCWYNWKNKRRGHLFQDRYKSESIEDDQYLLSVLRYIHQNPMNAGIEQEISRYKWSSYNEYVGVPKIVDTAFVLGMFSENEKLAREEFARYMVESGGSKISLEEDKRLTDNEAREKIQRHINMTFAEVQQLDKEKRNEILRKMKDIEEVSIRQIARITGFTVNVVAKA</sequence>
<reference evidence="2 3" key="1">
    <citation type="submission" date="2023-07" db="EMBL/GenBank/DDBJ databases">
        <title>The novel representative of Negativicutes class, Anaeroselena agilis gen. nov. sp. nov.</title>
        <authorList>
            <person name="Prokofeva M.I."/>
            <person name="Elcheninov A.G."/>
            <person name="Klyukina A."/>
            <person name="Kublanov I.V."/>
            <person name="Frolov E.N."/>
            <person name="Podosokorskaya O.A."/>
        </authorList>
    </citation>
    <scope>NUCLEOTIDE SEQUENCE [LARGE SCALE GENOMIC DNA]</scope>
    <source>
        <strain evidence="2 3">4137-cl</strain>
    </source>
</reference>
<evidence type="ECO:0000313" key="3">
    <source>
        <dbReference type="Proteomes" id="UP001254848"/>
    </source>
</evidence>
<gene>
    <name evidence="2" type="ORF">Q4T40_19340</name>
</gene>
<organism evidence="2 3">
    <name type="scientific">Anaeroselena agilis</name>
    <dbReference type="NCBI Taxonomy" id="3063788"/>
    <lineage>
        <taxon>Bacteria</taxon>
        <taxon>Bacillati</taxon>
        <taxon>Bacillota</taxon>
        <taxon>Negativicutes</taxon>
        <taxon>Acetonemataceae</taxon>
        <taxon>Anaeroselena</taxon>
    </lineage>
</organism>
<dbReference type="SMART" id="SM01321">
    <property type="entry name" value="Y1_Tnp"/>
    <property type="match status" value="1"/>
</dbReference>
<dbReference type="RefSeq" id="WP_413781847.1">
    <property type="nucleotide sequence ID" value="NZ_JAUOZS010000001.1"/>
</dbReference>
<comment type="caution">
    <text evidence="2">The sequence shown here is derived from an EMBL/GenBank/DDBJ whole genome shotgun (WGS) entry which is preliminary data.</text>
</comment>
<dbReference type="PANTHER" id="PTHR34322">
    <property type="entry name" value="TRANSPOSASE, Y1_TNP DOMAIN-CONTAINING"/>
    <property type="match status" value="1"/>
</dbReference>